<feature type="transmembrane region" description="Helical" evidence="7">
    <location>
        <begin position="198"/>
        <end position="224"/>
    </location>
</feature>
<evidence type="ECO:0000256" key="7">
    <source>
        <dbReference type="SAM" id="Phobius"/>
    </source>
</evidence>
<dbReference type="PANTHER" id="PTHR30213:SF0">
    <property type="entry name" value="UPF0761 MEMBRANE PROTEIN YIHY"/>
    <property type="match status" value="1"/>
</dbReference>
<keyword evidence="2" id="KW-1003">Cell membrane</keyword>
<dbReference type="KEGG" id="mphn:HGG64_02240"/>
<dbReference type="GO" id="GO:0005886">
    <property type="term" value="C:plasma membrane"/>
    <property type="evidence" value="ECO:0007669"/>
    <property type="project" value="UniProtKB-SubCell"/>
</dbReference>
<evidence type="ECO:0000313" key="8">
    <source>
        <dbReference type="EMBL" id="QJG66509.1"/>
    </source>
</evidence>
<reference evidence="8 9" key="1">
    <citation type="submission" date="2020-04" db="EMBL/GenBank/DDBJ databases">
        <title>Novel Mycoplasma species detected in Phocoena phocoena (harbor porpoise) from the USA.</title>
        <authorList>
            <person name="Volokhov D.V."/>
        </authorList>
    </citation>
    <scope>NUCLEOTIDE SEQUENCE [LARGE SCALE GENOMIC DNA]</scope>
    <source>
        <strain evidence="8 9">C264-NAS</strain>
    </source>
</reference>
<evidence type="ECO:0000256" key="6">
    <source>
        <dbReference type="SAM" id="MobiDB-lite"/>
    </source>
</evidence>
<dbReference type="EMBL" id="CP051480">
    <property type="protein sequence ID" value="QJG66509.1"/>
    <property type="molecule type" value="Genomic_DNA"/>
</dbReference>
<keyword evidence="5 7" id="KW-0472">Membrane</keyword>
<evidence type="ECO:0000256" key="2">
    <source>
        <dbReference type="ARBA" id="ARBA00022475"/>
    </source>
</evidence>
<dbReference type="RefSeq" id="WP_169580332.1">
    <property type="nucleotide sequence ID" value="NZ_CP051480.1"/>
</dbReference>
<accession>A0A858U385</accession>
<dbReference type="InterPro" id="IPR017039">
    <property type="entry name" value="Virul_fac_BrkB"/>
</dbReference>
<evidence type="ECO:0000256" key="1">
    <source>
        <dbReference type="ARBA" id="ARBA00004651"/>
    </source>
</evidence>
<keyword evidence="3 7" id="KW-0812">Transmembrane</keyword>
<proteinExistence type="predicted"/>
<keyword evidence="9" id="KW-1185">Reference proteome</keyword>
<feature type="region of interest" description="Disordered" evidence="6">
    <location>
        <begin position="1"/>
        <end position="25"/>
    </location>
</feature>
<protein>
    <submittedName>
        <fullName evidence="8">YihY/virulence factor BrkB family protein</fullName>
    </submittedName>
</protein>
<evidence type="ECO:0000256" key="5">
    <source>
        <dbReference type="ARBA" id="ARBA00023136"/>
    </source>
</evidence>
<feature type="transmembrane region" description="Helical" evidence="7">
    <location>
        <begin position="149"/>
        <end position="168"/>
    </location>
</feature>
<comment type="subcellular location">
    <subcellularLocation>
        <location evidence="1">Cell membrane</location>
        <topology evidence="1">Multi-pass membrane protein</topology>
    </subcellularLocation>
</comment>
<keyword evidence="4 7" id="KW-1133">Transmembrane helix</keyword>
<feature type="transmembrane region" description="Helical" evidence="7">
    <location>
        <begin position="122"/>
        <end position="143"/>
    </location>
</feature>
<evidence type="ECO:0000313" key="9">
    <source>
        <dbReference type="Proteomes" id="UP000501728"/>
    </source>
</evidence>
<feature type="transmembrane region" description="Helical" evidence="7">
    <location>
        <begin position="47"/>
        <end position="64"/>
    </location>
</feature>
<feature type="transmembrane region" description="Helical" evidence="7">
    <location>
        <begin position="288"/>
        <end position="307"/>
    </location>
</feature>
<dbReference type="AlphaFoldDB" id="A0A858U385"/>
<gene>
    <name evidence="8" type="ORF">HGG64_02240</name>
</gene>
<evidence type="ECO:0000256" key="3">
    <source>
        <dbReference type="ARBA" id="ARBA00022692"/>
    </source>
</evidence>
<feature type="compositionally biased region" description="Low complexity" evidence="6">
    <location>
        <begin position="15"/>
        <end position="25"/>
    </location>
</feature>
<dbReference type="Proteomes" id="UP000501728">
    <property type="component" value="Chromosome"/>
</dbReference>
<name>A0A858U385_9MOLU</name>
<dbReference type="PANTHER" id="PTHR30213">
    <property type="entry name" value="INNER MEMBRANE PROTEIN YHJD"/>
    <property type="match status" value="1"/>
</dbReference>
<sequence>MFNKKPNKIKTGWQKKSNNDSSSNAKVSVNSSQIVVNRKKKTFLEKIIKWIIYGILFVAISRYIRSSRSKGKEIVNTTYEKINSNEFAFVPAGYAMYLFISFIPIISLLLGTIGSISERYELVLRSVILGDIIPGISNVIPVISSLWKSGAGAAFGFAIFALSVIWLASKGYSKFIFSIDALYRHNSMHRMIKTRIKGFFVSLTISILLTIFLLCLTAFVTFLIDSLYPDALNSILNSKDPMQTKLNLDWQFKLVYWITVIVFLPIVTYLSFLAYFKFAPNFKLKFSQAHPGALIASIPISVFILLFGSISSAIDYKKFGVVATFMYVILLISVTAYFIYTGVIVNSSFYHTFINQPTIEKSSLWRRKKFNI</sequence>
<feature type="transmembrane region" description="Helical" evidence="7">
    <location>
        <begin position="319"/>
        <end position="340"/>
    </location>
</feature>
<dbReference type="Pfam" id="PF03631">
    <property type="entry name" value="Virul_fac_BrkB"/>
    <property type="match status" value="1"/>
</dbReference>
<feature type="transmembrane region" description="Helical" evidence="7">
    <location>
        <begin position="87"/>
        <end position="110"/>
    </location>
</feature>
<organism evidence="8 9">
    <name type="scientific">Mycoplasma phocoeninasale</name>
    <dbReference type="NCBI Taxonomy" id="2726117"/>
    <lineage>
        <taxon>Bacteria</taxon>
        <taxon>Bacillati</taxon>
        <taxon>Mycoplasmatota</taxon>
        <taxon>Mollicutes</taxon>
        <taxon>Mycoplasmataceae</taxon>
        <taxon>Mycoplasma</taxon>
    </lineage>
</organism>
<feature type="transmembrane region" description="Helical" evidence="7">
    <location>
        <begin position="254"/>
        <end position="276"/>
    </location>
</feature>
<evidence type="ECO:0000256" key="4">
    <source>
        <dbReference type="ARBA" id="ARBA00022989"/>
    </source>
</evidence>